<comment type="caution">
    <text evidence="3">The sequence shown here is derived from an EMBL/GenBank/DDBJ whole genome shotgun (WGS) entry which is preliminary data.</text>
</comment>
<dbReference type="InterPro" id="IPR035986">
    <property type="entry name" value="PKD_dom_sf"/>
</dbReference>
<dbReference type="STRING" id="1312852.EG19_10960"/>
<dbReference type="AlphaFoldDB" id="A0A062XUH7"/>
<feature type="chain" id="PRO_5001616390" description="PKD domain-containing protein" evidence="1">
    <location>
        <begin position="18"/>
        <end position="349"/>
    </location>
</feature>
<feature type="domain" description="PKD" evidence="2">
    <location>
        <begin position="20"/>
        <end position="108"/>
    </location>
</feature>
<dbReference type="InterPro" id="IPR013783">
    <property type="entry name" value="Ig-like_fold"/>
</dbReference>
<dbReference type="InterPro" id="IPR000601">
    <property type="entry name" value="PKD_dom"/>
</dbReference>
<dbReference type="Gene3D" id="2.60.40.10">
    <property type="entry name" value="Immunoglobulins"/>
    <property type="match status" value="1"/>
</dbReference>
<evidence type="ECO:0000313" key="4">
    <source>
        <dbReference type="Proteomes" id="UP000027284"/>
    </source>
</evidence>
<proteinExistence type="predicted"/>
<dbReference type="Pfam" id="PF00801">
    <property type="entry name" value="PKD"/>
    <property type="match status" value="1"/>
</dbReference>
<evidence type="ECO:0000259" key="2">
    <source>
        <dbReference type="Pfam" id="PF00801"/>
    </source>
</evidence>
<name>A0A062XUH7_9BACT</name>
<feature type="signal peptide" evidence="1">
    <location>
        <begin position="1"/>
        <end position="17"/>
    </location>
</feature>
<keyword evidence="1" id="KW-0732">Signal</keyword>
<evidence type="ECO:0000313" key="3">
    <source>
        <dbReference type="EMBL" id="KDA54483.1"/>
    </source>
</evidence>
<dbReference type="SUPFAM" id="SSF49299">
    <property type="entry name" value="PKD domain"/>
    <property type="match status" value="1"/>
</dbReference>
<keyword evidence="4" id="KW-1185">Reference proteome</keyword>
<dbReference type="CDD" id="cd00146">
    <property type="entry name" value="PKD"/>
    <property type="match status" value="1"/>
</dbReference>
<evidence type="ECO:0000256" key="1">
    <source>
        <dbReference type="SAM" id="SignalP"/>
    </source>
</evidence>
<gene>
    <name evidence="3" type="ORF">EG19_10960</name>
</gene>
<accession>A0A062XUH7</accession>
<protein>
    <recommendedName>
        <fullName evidence="2">PKD domain-containing protein</fullName>
    </recommendedName>
</protein>
<sequence length="349" mass="37370">MWRLALCLICLGVDAAAVDLTITASPARPRVGEEVTFTFSPPVSQSGDEVIFDFGDGATGKVSWAVECALFGGCKQIKHTYLAAGNFRVLASGKVTGQDASGSLNLTVDPTPVPADLYLLAAAHVRGTNETNWRTDLVVNNVTFLAASYKLCLLRRGTGNQNPVCKSFTLPARQARRHQDVLFTEFGSEGAAALRIEAAPGVVLATSRTYNALEAGTYGQFVPVLGLSQALLAGEEGRLLQLSHNPALTDGFRTNLGLLNPTPGVVTAQLRFYRGDGILIGELAQDLQPYEFTQLDKVLERVTDQPVEDFYLVVSCNPAGARLFAYASVVDNRTGDAILVPLQKVPAQQ</sequence>
<dbReference type="Proteomes" id="UP000027284">
    <property type="component" value="Unassembled WGS sequence"/>
</dbReference>
<organism evidence="3 4">
    <name type="scientific">Thermoanaerobaculum aquaticum</name>
    <dbReference type="NCBI Taxonomy" id="1312852"/>
    <lineage>
        <taxon>Bacteria</taxon>
        <taxon>Pseudomonadati</taxon>
        <taxon>Acidobacteriota</taxon>
        <taxon>Thermoanaerobaculia</taxon>
        <taxon>Thermoanaerobaculales</taxon>
        <taxon>Thermoanaerobaculaceae</taxon>
        <taxon>Thermoanaerobaculum</taxon>
    </lineage>
</organism>
<reference evidence="3 4" key="1">
    <citation type="submission" date="2014-04" db="EMBL/GenBank/DDBJ databases">
        <title>The Genome Sequence of Thermoanaerobaculum aquaticum MP-01, The First Cultivated Group 23 Acidobacterium.</title>
        <authorList>
            <person name="Stamps B.W."/>
            <person name="Losey N.A."/>
            <person name="Lawson P.A."/>
            <person name="Stevenson B.S."/>
        </authorList>
    </citation>
    <scope>NUCLEOTIDE SEQUENCE [LARGE SCALE GENOMIC DNA]</scope>
    <source>
        <strain evidence="3 4">MP-01</strain>
    </source>
</reference>
<dbReference type="RefSeq" id="WP_038047357.1">
    <property type="nucleotide sequence ID" value="NZ_JMFG01000007.1"/>
</dbReference>
<dbReference type="EMBL" id="JMFG01000007">
    <property type="protein sequence ID" value="KDA54483.1"/>
    <property type="molecule type" value="Genomic_DNA"/>
</dbReference>